<proteinExistence type="predicted"/>
<reference evidence="3" key="1">
    <citation type="journal article" date="2020" name="Stud. Mycol.">
        <title>101 Dothideomycetes genomes: a test case for predicting lifestyles and emergence of pathogens.</title>
        <authorList>
            <person name="Haridas S."/>
            <person name="Albert R."/>
            <person name="Binder M."/>
            <person name="Bloem J."/>
            <person name="Labutti K."/>
            <person name="Salamov A."/>
            <person name="Andreopoulos B."/>
            <person name="Baker S."/>
            <person name="Barry K."/>
            <person name="Bills G."/>
            <person name="Bluhm B."/>
            <person name="Cannon C."/>
            <person name="Castanera R."/>
            <person name="Culley D."/>
            <person name="Daum C."/>
            <person name="Ezra D."/>
            <person name="Gonzalez J."/>
            <person name="Henrissat B."/>
            <person name="Kuo A."/>
            <person name="Liang C."/>
            <person name="Lipzen A."/>
            <person name="Lutzoni F."/>
            <person name="Magnuson J."/>
            <person name="Mondo S."/>
            <person name="Nolan M."/>
            <person name="Ohm R."/>
            <person name="Pangilinan J."/>
            <person name="Park H.-J."/>
            <person name="Ramirez L."/>
            <person name="Alfaro M."/>
            <person name="Sun H."/>
            <person name="Tritt A."/>
            <person name="Yoshinaga Y."/>
            <person name="Zwiers L.-H."/>
            <person name="Turgeon B."/>
            <person name="Goodwin S."/>
            <person name="Spatafora J."/>
            <person name="Crous P."/>
            <person name="Grigoriev I."/>
        </authorList>
    </citation>
    <scope>NUCLEOTIDE SEQUENCE</scope>
    <source>
        <strain evidence="3">CBS 675.92</strain>
    </source>
</reference>
<evidence type="ECO:0000256" key="1">
    <source>
        <dbReference type="SAM" id="MobiDB-lite"/>
    </source>
</evidence>
<dbReference type="Pfam" id="PF22942">
    <property type="entry name" value="DUF7025"/>
    <property type="match status" value="1"/>
</dbReference>
<dbReference type="PANTHER" id="PTHR46411:SF4">
    <property type="entry name" value="AAA+ ATPASE DOMAIN-CONTAINING PROTEIN"/>
    <property type="match status" value="1"/>
</dbReference>
<dbReference type="InterPro" id="IPR056599">
    <property type="entry name" value="AAA_lid_fung"/>
</dbReference>
<evidence type="ECO:0000313" key="4">
    <source>
        <dbReference type="Proteomes" id="UP000800035"/>
    </source>
</evidence>
<keyword evidence="3" id="KW-0378">Hydrolase</keyword>
<dbReference type="AlphaFoldDB" id="A0A6A5TYY3"/>
<evidence type="ECO:0000313" key="3">
    <source>
        <dbReference type="EMBL" id="KAF1958093.1"/>
    </source>
</evidence>
<dbReference type="SMART" id="SM00382">
    <property type="entry name" value="AAA"/>
    <property type="match status" value="1"/>
</dbReference>
<dbReference type="GO" id="GO:0005524">
    <property type="term" value="F:ATP binding"/>
    <property type="evidence" value="ECO:0007669"/>
    <property type="project" value="InterPro"/>
</dbReference>
<name>A0A6A5TYY3_9PLEO</name>
<dbReference type="EMBL" id="ML976988">
    <property type="protein sequence ID" value="KAF1958093.1"/>
    <property type="molecule type" value="Genomic_DNA"/>
</dbReference>
<dbReference type="InterPro" id="IPR054289">
    <property type="entry name" value="DUF7025"/>
</dbReference>
<dbReference type="SUPFAM" id="SSF52540">
    <property type="entry name" value="P-loop containing nucleoside triphosphate hydrolases"/>
    <property type="match status" value="1"/>
</dbReference>
<dbReference type="Pfam" id="PF00004">
    <property type="entry name" value="AAA"/>
    <property type="match status" value="1"/>
</dbReference>
<dbReference type="OrthoDB" id="10042665at2759"/>
<feature type="domain" description="AAA+ ATPase" evidence="2">
    <location>
        <begin position="555"/>
        <end position="689"/>
    </location>
</feature>
<dbReference type="InterPro" id="IPR003593">
    <property type="entry name" value="AAA+_ATPase"/>
</dbReference>
<gene>
    <name evidence="3" type="ORF">CC80DRAFT_410430</name>
</gene>
<protein>
    <submittedName>
        <fullName evidence="3">P-loop containing nucleoside triphosphate hydrolase protein</fullName>
    </submittedName>
</protein>
<evidence type="ECO:0000259" key="2">
    <source>
        <dbReference type="SMART" id="SM00382"/>
    </source>
</evidence>
<dbReference type="Gene3D" id="3.40.50.300">
    <property type="entry name" value="P-loop containing nucleotide triphosphate hydrolases"/>
    <property type="match status" value="1"/>
</dbReference>
<dbReference type="Proteomes" id="UP000800035">
    <property type="component" value="Unassembled WGS sequence"/>
</dbReference>
<dbReference type="PANTHER" id="PTHR46411">
    <property type="entry name" value="FAMILY ATPASE, PUTATIVE-RELATED"/>
    <property type="match status" value="1"/>
</dbReference>
<dbReference type="GO" id="GO:0016887">
    <property type="term" value="F:ATP hydrolysis activity"/>
    <property type="evidence" value="ECO:0007669"/>
    <property type="project" value="InterPro"/>
</dbReference>
<accession>A0A6A5TYY3</accession>
<organism evidence="3 4">
    <name type="scientific">Byssothecium circinans</name>
    <dbReference type="NCBI Taxonomy" id="147558"/>
    <lineage>
        <taxon>Eukaryota</taxon>
        <taxon>Fungi</taxon>
        <taxon>Dikarya</taxon>
        <taxon>Ascomycota</taxon>
        <taxon>Pezizomycotina</taxon>
        <taxon>Dothideomycetes</taxon>
        <taxon>Pleosporomycetidae</taxon>
        <taxon>Pleosporales</taxon>
        <taxon>Massarineae</taxon>
        <taxon>Massarinaceae</taxon>
        <taxon>Byssothecium</taxon>
    </lineage>
</organism>
<sequence length="820" mass="93855">MEILLKEWFADDANALDDLTNGRFELRDAGTGALVHPSIWEKVVQHKWNVSFVCTSKAKAAKPSRSEKQPTHFAETTFYNHVQYTVSYYRSENTYGGQQFLRAIAYYEPVEFQVANTHEYLPALEERKDVISANGETLPVVYGSGSGRKAQLNPQDRVKQTSLKIHSPYLMNILRAIIEFPANPPTGDQDDGIAGGLFNYPYKDLYYHIPQLEGYQRGSLDLRAQHSDEFNRSSDMHIDLLLHYLRSQDTIQFDNVVAKFRTTPATVPFANLWLLMKPGTDVYVREQDGSLAAYILDRFTGGINVTADTTTARQYSAIVWNLVFNGSHIIRKSRTVYVQIFDNDQDITTLSLFPTQYQDRKDEKKFRNELIARGSKYFEFSKGPRFLQYTGRGMKRGFRTYKRERVVVEHQTESWKSWEFDFHWNVWATQEEPLAAARAVLCACDEGKNKSTNDAVYQPVKFSGYDNLDPKEHEGLTQHQYLLMSSHMYAFILKDRTYDLVDVDGLESPAMAEMAIDKLVMDQQSKDMIKAIAKTYTESNPTGRFSADFISGKGEGQILLLHGPPGTGKTLTAESVAEYTRRPLLSITAADLGHEPEALERNLLRFFKDANDWDAIVLLDEADVYLQQRSMHDLQRNSIVSGKSPYPWLFLRALDYFQGILFLTTNRVGQFDEAFMSRIHLSLGYNKLDDQARDQIWQNLFEKLRADHEQGGPEIQYQYDAKEYVRSKEVRKLAWNGREIRNAFQTAVALAVFDSKYKKANAIPKITENHLQQVVKMSAAFRSYMTATHQGYDDSSLAFKHGNREDNLHSKPAPGSSIRA</sequence>
<dbReference type="InterPro" id="IPR027417">
    <property type="entry name" value="P-loop_NTPase"/>
</dbReference>
<dbReference type="CDD" id="cd19481">
    <property type="entry name" value="RecA-like_protease"/>
    <property type="match status" value="1"/>
</dbReference>
<keyword evidence="4" id="KW-1185">Reference proteome</keyword>
<dbReference type="Pfam" id="PF23232">
    <property type="entry name" value="AAA_lid_13"/>
    <property type="match status" value="1"/>
</dbReference>
<dbReference type="InterPro" id="IPR003959">
    <property type="entry name" value="ATPase_AAA_core"/>
</dbReference>
<feature type="region of interest" description="Disordered" evidence="1">
    <location>
        <begin position="796"/>
        <end position="820"/>
    </location>
</feature>